<keyword evidence="8 9" id="KW-0998">Cell outer membrane</keyword>
<evidence type="ECO:0000256" key="7">
    <source>
        <dbReference type="ARBA" id="ARBA00023136"/>
    </source>
</evidence>
<name>A0ABU7UVX2_9GAMM</name>
<keyword evidence="3 9" id="KW-1134">Transmembrane beta strand</keyword>
<feature type="domain" description="TonB-dependent receptor plug" evidence="14">
    <location>
        <begin position="61"/>
        <end position="164"/>
    </location>
</feature>
<comment type="subcellular location">
    <subcellularLocation>
        <location evidence="1 9">Cell outer membrane</location>
        <topology evidence="1 9">Multi-pass membrane protein</topology>
    </subcellularLocation>
</comment>
<dbReference type="RefSeq" id="WP_331702896.1">
    <property type="nucleotide sequence ID" value="NZ_JAZHBO010000001.1"/>
</dbReference>
<reference evidence="15 16" key="1">
    <citation type="submission" date="2024-01" db="EMBL/GenBank/DDBJ databases">
        <title>Novel species of the genus Luteimonas isolated from rivers.</title>
        <authorList>
            <person name="Lu H."/>
        </authorList>
    </citation>
    <scope>NUCLEOTIDE SEQUENCE [LARGE SCALE GENOMIC DNA]</scope>
    <source>
        <strain evidence="15 16">FXH3W</strain>
    </source>
</reference>
<evidence type="ECO:0000256" key="12">
    <source>
        <dbReference type="SAM" id="SignalP"/>
    </source>
</evidence>
<evidence type="ECO:0000256" key="8">
    <source>
        <dbReference type="ARBA" id="ARBA00023237"/>
    </source>
</evidence>
<evidence type="ECO:0000259" key="14">
    <source>
        <dbReference type="Pfam" id="PF07715"/>
    </source>
</evidence>
<dbReference type="Pfam" id="PF07715">
    <property type="entry name" value="Plug"/>
    <property type="match status" value="1"/>
</dbReference>
<dbReference type="InterPro" id="IPR012910">
    <property type="entry name" value="Plug_dom"/>
</dbReference>
<organism evidence="15 16">
    <name type="scientific">Aquilutibacter rugosus</name>
    <dbReference type="NCBI Taxonomy" id="3115820"/>
    <lineage>
        <taxon>Bacteria</taxon>
        <taxon>Pseudomonadati</taxon>
        <taxon>Pseudomonadota</taxon>
        <taxon>Gammaproteobacteria</taxon>
        <taxon>Lysobacterales</taxon>
        <taxon>Lysobacteraceae</taxon>
        <taxon>Aquilutibacter</taxon>
    </lineage>
</organism>
<dbReference type="InterPro" id="IPR010917">
    <property type="entry name" value="TonB_rcpt_CS"/>
</dbReference>
<evidence type="ECO:0000256" key="2">
    <source>
        <dbReference type="ARBA" id="ARBA00022448"/>
    </source>
</evidence>
<keyword evidence="2 9" id="KW-0813">Transport</keyword>
<dbReference type="Pfam" id="PF00593">
    <property type="entry name" value="TonB_dep_Rec_b-barrel"/>
    <property type="match status" value="1"/>
</dbReference>
<feature type="short sequence motif" description="TonB C-terminal box" evidence="10">
    <location>
        <begin position="815"/>
        <end position="832"/>
    </location>
</feature>
<evidence type="ECO:0000256" key="6">
    <source>
        <dbReference type="ARBA" id="ARBA00023077"/>
    </source>
</evidence>
<keyword evidence="4 9" id="KW-0812">Transmembrane</keyword>
<dbReference type="Proteomes" id="UP001356170">
    <property type="component" value="Unassembled WGS sequence"/>
</dbReference>
<dbReference type="InterPro" id="IPR000531">
    <property type="entry name" value="Beta-barrel_TonB"/>
</dbReference>
<keyword evidence="16" id="KW-1185">Reference proteome</keyword>
<evidence type="ECO:0000313" key="16">
    <source>
        <dbReference type="Proteomes" id="UP001356170"/>
    </source>
</evidence>
<dbReference type="Gene3D" id="2.170.130.10">
    <property type="entry name" value="TonB-dependent receptor, plug domain"/>
    <property type="match status" value="1"/>
</dbReference>
<feature type="chain" id="PRO_5046787584" evidence="12">
    <location>
        <begin position="27"/>
        <end position="832"/>
    </location>
</feature>
<dbReference type="SUPFAM" id="SSF56935">
    <property type="entry name" value="Porins"/>
    <property type="match status" value="1"/>
</dbReference>
<dbReference type="PROSITE" id="PS52016">
    <property type="entry name" value="TONB_DEPENDENT_REC_3"/>
    <property type="match status" value="1"/>
</dbReference>
<gene>
    <name evidence="15" type="ORF">V3390_00550</name>
</gene>
<evidence type="ECO:0000259" key="13">
    <source>
        <dbReference type="Pfam" id="PF00593"/>
    </source>
</evidence>
<dbReference type="InterPro" id="IPR037066">
    <property type="entry name" value="Plug_dom_sf"/>
</dbReference>
<dbReference type="PANTHER" id="PTHR40980">
    <property type="entry name" value="PLUG DOMAIN-CONTAINING PROTEIN"/>
    <property type="match status" value="1"/>
</dbReference>
<comment type="caution">
    <text evidence="15">The sequence shown here is derived from an EMBL/GenBank/DDBJ whole genome shotgun (WGS) entry which is preliminary data.</text>
</comment>
<evidence type="ECO:0000313" key="15">
    <source>
        <dbReference type="EMBL" id="MEF2154735.1"/>
    </source>
</evidence>
<feature type="signal peptide" evidence="12">
    <location>
        <begin position="1"/>
        <end position="26"/>
    </location>
</feature>
<dbReference type="PROSITE" id="PS01156">
    <property type="entry name" value="TONB_DEPENDENT_REC_2"/>
    <property type="match status" value="1"/>
</dbReference>
<dbReference type="Gene3D" id="2.40.170.20">
    <property type="entry name" value="TonB-dependent receptor, beta-barrel domain"/>
    <property type="match status" value="1"/>
</dbReference>
<dbReference type="PANTHER" id="PTHR40980:SF4">
    <property type="entry name" value="TONB-DEPENDENT RECEPTOR-LIKE BETA-BARREL DOMAIN-CONTAINING PROTEIN"/>
    <property type="match status" value="1"/>
</dbReference>
<evidence type="ECO:0000256" key="10">
    <source>
        <dbReference type="PROSITE-ProRule" id="PRU10144"/>
    </source>
</evidence>
<protein>
    <submittedName>
        <fullName evidence="15">TonB-dependent receptor</fullName>
    </submittedName>
</protein>
<dbReference type="EMBL" id="JAZHBO010000001">
    <property type="protein sequence ID" value="MEF2154735.1"/>
    <property type="molecule type" value="Genomic_DNA"/>
</dbReference>
<evidence type="ECO:0000256" key="1">
    <source>
        <dbReference type="ARBA" id="ARBA00004571"/>
    </source>
</evidence>
<dbReference type="CDD" id="cd01347">
    <property type="entry name" value="ligand_gated_channel"/>
    <property type="match status" value="1"/>
</dbReference>
<dbReference type="InterPro" id="IPR039426">
    <property type="entry name" value="TonB-dep_rcpt-like"/>
</dbReference>
<evidence type="ECO:0000256" key="9">
    <source>
        <dbReference type="PROSITE-ProRule" id="PRU01360"/>
    </source>
</evidence>
<keyword evidence="7 9" id="KW-0472">Membrane</keyword>
<keyword evidence="5 12" id="KW-0732">Signal</keyword>
<keyword evidence="6 11" id="KW-0798">TonB box</keyword>
<evidence type="ECO:0000256" key="11">
    <source>
        <dbReference type="RuleBase" id="RU003357"/>
    </source>
</evidence>
<comment type="similarity">
    <text evidence="9 11">Belongs to the TonB-dependent receptor family.</text>
</comment>
<proteinExistence type="inferred from homology"/>
<dbReference type="InterPro" id="IPR036942">
    <property type="entry name" value="Beta-barrel_TonB_sf"/>
</dbReference>
<accession>A0ABU7UVX2</accession>
<dbReference type="NCBIfam" id="TIGR01782">
    <property type="entry name" value="TonB-Xanth-Caul"/>
    <property type="match status" value="1"/>
</dbReference>
<evidence type="ECO:0000256" key="3">
    <source>
        <dbReference type="ARBA" id="ARBA00022452"/>
    </source>
</evidence>
<evidence type="ECO:0000256" key="4">
    <source>
        <dbReference type="ARBA" id="ARBA00022692"/>
    </source>
</evidence>
<dbReference type="InterPro" id="IPR010104">
    <property type="entry name" value="TonB_rcpt_bac"/>
</dbReference>
<evidence type="ECO:0000256" key="5">
    <source>
        <dbReference type="ARBA" id="ARBA00022729"/>
    </source>
</evidence>
<keyword evidence="15" id="KW-0675">Receptor</keyword>
<sequence length="832" mass="92314">MRLRSLPRRSLLAAALSSCMAPVALAQTAAPATPNEGDVTAVGYVMVTGQVGQLNRALRKQEDSDRTESVAHANDIGQLPDENAAEALQRLSGVSVERDQGEGRFVTVRGMAPDMNAVTINGATLPAPESGRRAVAMDVLPSELIESLSVVKTLTPDMDANSLGATIEVETLSAFDRRKALRTVSVEANHNELVGKTSPKVSGAFTHRFGGPAGQEQFGIAVAASYQDRKLGSDNVENGGEWEWDDGELEGLNEFEQRDYVITRKRAGVGVNLDFRPNAGGKYYVRTVATKFDDHEDRDSAKYKFDDPMMPGDTGTIEAERELKSRDQNQNLRSIVLGGSQELGDWTVSGQFGSSYADEETTGIAGGVFEGEDDYDGFSYTGTKELIPQRPAEVDDYRNFELDEIEWEHSHHKDRMHTGRLDFAKHFDLEGGSNILKFGAKSTRRHKISDVDVWAVDDLGNLSTNLADYMTTKPIDFGMGSFGHHMDAGKLVGITQDLISDDNFDDEGSTIDDYIVDEDIDALYVMDKYERGNLRVIGGVRHERTKLGLEGTGIEDGDFVPVSLRKSYSHTLPNLQAIYRLADRTLLRGGFTQSVVRPTFSHISPSYEDDGEEAKFGNPDLKPLHATNLDFGIEHYAGEVGLLSVHAFYKRIKDFSYRTELAGTTGRWEDYDSAETYRNGDRATLSGIELGFSRQFAGNFLINANYTYTHSEADIERDGVTETVQLPNQSEQVGNLTLGWENDALSIRLAANYKSGYLYEMHATDATRDLFNDAQTFVDLSVKYRISPALQLAFQASNLTDVPYYTYQFRKQYNAQFEEYGRTYKLGLTWTF</sequence>
<feature type="domain" description="TonB-dependent receptor-like beta-barrel" evidence="13">
    <location>
        <begin position="365"/>
        <end position="799"/>
    </location>
</feature>